<dbReference type="AlphaFoldDB" id="A0A1A9LHN0"/>
<dbReference type="Proteomes" id="UP000077552">
    <property type="component" value="Unassembled WGS sequence"/>
</dbReference>
<organism evidence="2 3">
    <name type="scientific">Aequorivita soesokkakensis</name>
    <dbReference type="NCBI Taxonomy" id="1385699"/>
    <lineage>
        <taxon>Bacteria</taxon>
        <taxon>Pseudomonadati</taxon>
        <taxon>Bacteroidota</taxon>
        <taxon>Flavobacteriia</taxon>
        <taxon>Flavobacteriales</taxon>
        <taxon>Flavobacteriaceae</taxon>
        <taxon>Aequorivita</taxon>
    </lineage>
</organism>
<accession>A0A1A9LHN0</accession>
<protein>
    <submittedName>
        <fullName evidence="2">Uncharacterized protein</fullName>
    </submittedName>
</protein>
<dbReference type="EMBL" id="LXIE01000001">
    <property type="protein sequence ID" value="OAD92838.1"/>
    <property type="molecule type" value="Genomic_DNA"/>
</dbReference>
<keyword evidence="1" id="KW-0812">Transmembrane</keyword>
<gene>
    <name evidence="2" type="ORF">A7A78_00720</name>
</gene>
<keyword evidence="3" id="KW-1185">Reference proteome</keyword>
<feature type="transmembrane region" description="Helical" evidence="1">
    <location>
        <begin position="45"/>
        <end position="64"/>
    </location>
</feature>
<evidence type="ECO:0000313" key="2">
    <source>
        <dbReference type="EMBL" id="OAD92838.1"/>
    </source>
</evidence>
<dbReference type="STRING" id="1385699.A7A78_00720"/>
<keyword evidence="1" id="KW-1133">Transmembrane helix</keyword>
<reference evidence="2 3" key="1">
    <citation type="submission" date="2016-05" db="EMBL/GenBank/DDBJ databases">
        <title>Genome sequencing of Vitellibacter soesokkakensis RSSK-12.</title>
        <authorList>
            <person name="Thevarajoo S."/>
            <person name="Selvaratnam C."/>
            <person name="Goh K.M."/>
            <person name="Chan K.-G."/>
            <person name="Chong C.S."/>
        </authorList>
    </citation>
    <scope>NUCLEOTIDE SEQUENCE [LARGE SCALE GENOMIC DNA]</scope>
    <source>
        <strain evidence="2 3">RSSK-12</strain>
    </source>
</reference>
<evidence type="ECO:0000256" key="1">
    <source>
        <dbReference type="SAM" id="Phobius"/>
    </source>
</evidence>
<keyword evidence="1" id="KW-0472">Membrane</keyword>
<comment type="caution">
    <text evidence="2">The sequence shown here is derived from an EMBL/GenBank/DDBJ whole genome shotgun (WGS) entry which is preliminary data.</text>
</comment>
<proteinExistence type="predicted"/>
<sequence>MNAFNRKGRKVCGGLFFLALLSLLPLAIQALWNGILPEIMNVSTITYWQAMGLFVLSRILFGGFGGGKHCGGKRCGGKKGSFGRASIKEKFMNMTEEEKAAFKERWKDRCKR</sequence>
<evidence type="ECO:0000313" key="3">
    <source>
        <dbReference type="Proteomes" id="UP000077552"/>
    </source>
</evidence>
<name>A0A1A9LHN0_9FLAO</name>